<gene>
    <name evidence="1" type="ORF">DRAGOLIR_35</name>
</gene>
<evidence type="ECO:0000313" key="2">
    <source>
        <dbReference type="Proteomes" id="UP000240865"/>
    </source>
</evidence>
<reference evidence="1 2" key="1">
    <citation type="submission" date="2017-12" db="EMBL/GenBank/DDBJ databases">
        <authorList>
            <person name="Hurst M.R.H."/>
        </authorList>
    </citation>
    <scope>NUCLEOTIDE SEQUENCE [LARGE SCALE GENOMIC DNA]</scope>
</reference>
<evidence type="ECO:0000313" key="1">
    <source>
        <dbReference type="EMBL" id="AUS03469.1"/>
    </source>
</evidence>
<accession>A0A2I7SC58</accession>
<protein>
    <submittedName>
        <fullName evidence="1">Uncharacterized protein</fullName>
    </submittedName>
</protein>
<dbReference type="EMBL" id="MG727697">
    <property type="protein sequence ID" value="AUS03469.1"/>
    <property type="molecule type" value="Genomic_DNA"/>
</dbReference>
<name>A0A2I7SC58_9CAUD</name>
<keyword evidence="2" id="KW-1185">Reference proteome</keyword>
<sequence>MTLAFLTRKNGYHMKLGVRKPSIKKSLSARTSIKHQVDTIRYTTELPLVFGAW</sequence>
<proteinExistence type="predicted"/>
<organism evidence="1 2">
    <name type="scientific">Paenibacillus phage Dragolir</name>
    <dbReference type="NCBI Taxonomy" id="2070190"/>
    <lineage>
        <taxon>Viruses</taxon>
        <taxon>Duplodnaviria</taxon>
        <taxon>Heunggongvirae</taxon>
        <taxon>Uroviricota</taxon>
        <taxon>Caudoviricetes</taxon>
        <taxon>Gochnauervirinae</taxon>
        <taxon>Dragolirvirus</taxon>
        <taxon>Dragolirvirus dragolir</taxon>
    </lineage>
</organism>
<dbReference type="Proteomes" id="UP000240865">
    <property type="component" value="Segment"/>
</dbReference>